<dbReference type="RefSeq" id="XP_005714734.1">
    <property type="nucleotide sequence ID" value="XM_005714677.1"/>
</dbReference>
<dbReference type="EMBL" id="HG001710">
    <property type="protein sequence ID" value="CDF34915.1"/>
    <property type="molecule type" value="Genomic_DNA"/>
</dbReference>
<proteinExistence type="predicted"/>
<evidence type="ECO:0000313" key="2">
    <source>
        <dbReference type="Proteomes" id="UP000012073"/>
    </source>
</evidence>
<sequence length="99" mass="11537">MPPPASTARAKAEEPQAAKLYTRRGKLSSFVPYPWVPYMPTTHTVPYCNCTRVRERERILFRLRPNHPDFLRLQRRRNLILQCSTALYQGYCTLGTSQP</sequence>
<keyword evidence="2" id="KW-1185">Reference proteome</keyword>
<dbReference type="AlphaFoldDB" id="R7QBS1"/>
<dbReference type="Proteomes" id="UP000012073">
    <property type="component" value="Unassembled WGS sequence"/>
</dbReference>
<accession>R7QBS1</accession>
<evidence type="ECO:0000313" key="1">
    <source>
        <dbReference type="EMBL" id="CDF34915.1"/>
    </source>
</evidence>
<dbReference type="KEGG" id="ccp:CHC_T00003546001"/>
<dbReference type="Gramene" id="CDF34915">
    <property type="protein sequence ID" value="CDF34915"/>
    <property type="gene ID" value="CHC_T00003546001"/>
</dbReference>
<organism evidence="1 2">
    <name type="scientific">Chondrus crispus</name>
    <name type="common">Carrageen Irish moss</name>
    <name type="synonym">Polymorpha crispa</name>
    <dbReference type="NCBI Taxonomy" id="2769"/>
    <lineage>
        <taxon>Eukaryota</taxon>
        <taxon>Rhodophyta</taxon>
        <taxon>Florideophyceae</taxon>
        <taxon>Rhodymeniophycidae</taxon>
        <taxon>Gigartinales</taxon>
        <taxon>Gigartinaceae</taxon>
        <taxon>Chondrus</taxon>
    </lineage>
</organism>
<reference evidence="2" key="1">
    <citation type="journal article" date="2013" name="Proc. Natl. Acad. Sci. U.S.A.">
        <title>Genome structure and metabolic features in the red seaweed Chondrus crispus shed light on evolution of the Archaeplastida.</title>
        <authorList>
            <person name="Collen J."/>
            <person name="Porcel B."/>
            <person name="Carre W."/>
            <person name="Ball S.G."/>
            <person name="Chaparro C."/>
            <person name="Tonon T."/>
            <person name="Barbeyron T."/>
            <person name="Michel G."/>
            <person name="Noel B."/>
            <person name="Valentin K."/>
            <person name="Elias M."/>
            <person name="Artiguenave F."/>
            <person name="Arun A."/>
            <person name="Aury J.M."/>
            <person name="Barbosa-Neto J.F."/>
            <person name="Bothwell J.H."/>
            <person name="Bouget F.Y."/>
            <person name="Brillet L."/>
            <person name="Cabello-Hurtado F."/>
            <person name="Capella-Gutierrez S."/>
            <person name="Charrier B."/>
            <person name="Cladiere L."/>
            <person name="Cock J.M."/>
            <person name="Coelho S.M."/>
            <person name="Colleoni C."/>
            <person name="Czjzek M."/>
            <person name="Da Silva C."/>
            <person name="Delage L."/>
            <person name="Denoeud F."/>
            <person name="Deschamps P."/>
            <person name="Dittami S.M."/>
            <person name="Gabaldon T."/>
            <person name="Gachon C.M."/>
            <person name="Groisillier A."/>
            <person name="Herve C."/>
            <person name="Jabbari K."/>
            <person name="Katinka M."/>
            <person name="Kloareg B."/>
            <person name="Kowalczyk N."/>
            <person name="Labadie K."/>
            <person name="Leblanc C."/>
            <person name="Lopez P.J."/>
            <person name="McLachlan D.H."/>
            <person name="Meslet-Cladiere L."/>
            <person name="Moustafa A."/>
            <person name="Nehr Z."/>
            <person name="Nyvall Collen P."/>
            <person name="Panaud O."/>
            <person name="Partensky F."/>
            <person name="Poulain J."/>
            <person name="Rensing S.A."/>
            <person name="Rousvoal S."/>
            <person name="Samson G."/>
            <person name="Symeonidi A."/>
            <person name="Weissenbach J."/>
            <person name="Zambounis A."/>
            <person name="Wincker P."/>
            <person name="Boyen C."/>
        </authorList>
    </citation>
    <scope>NUCLEOTIDE SEQUENCE [LARGE SCALE GENOMIC DNA]</scope>
    <source>
        <strain evidence="2">cv. Stackhouse</strain>
    </source>
</reference>
<protein>
    <submittedName>
        <fullName evidence="1">Uncharacterized protein</fullName>
    </submittedName>
</protein>
<name>R7QBS1_CHOCR</name>
<dbReference type="GeneID" id="17322451"/>
<gene>
    <name evidence="1" type="ORF">CHC_T00003546001</name>
</gene>